<organism evidence="6 7">
    <name type="scientific">Dekkera bruxellensis</name>
    <name type="common">Brettanomyces custersii</name>
    <dbReference type="NCBI Taxonomy" id="5007"/>
    <lineage>
        <taxon>Eukaryota</taxon>
        <taxon>Fungi</taxon>
        <taxon>Dikarya</taxon>
        <taxon>Ascomycota</taxon>
        <taxon>Saccharomycotina</taxon>
        <taxon>Pichiomycetes</taxon>
        <taxon>Pichiales</taxon>
        <taxon>Pichiaceae</taxon>
        <taxon>Brettanomyces</taxon>
    </lineage>
</organism>
<name>A0A7D9H2H6_DEKBR</name>
<dbReference type="EC" id="3.1.3.2" evidence="2"/>
<proteinExistence type="predicted"/>
<gene>
    <name evidence="6" type="primary">phoA</name>
    <name evidence="6" type="ORF">DEBR0S1_26104G</name>
</gene>
<dbReference type="GO" id="GO:0003993">
    <property type="term" value="F:acid phosphatase activity"/>
    <property type="evidence" value="ECO:0007669"/>
    <property type="project" value="UniProtKB-EC"/>
</dbReference>
<dbReference type="InterPro" id="IPR017850">
    <property type="entry name" value="Alkaline_phosphatase_core_sf"/>
</dbReference>
<feature type="chain" id="PRO_5028856594" description="acid phosphatase" evidence="5">
    <location>
        <begin position="19"/>
        <end position="480"/>
    </location>
</feature>
<evidence type="ECO:0000256" key="5">
    <source>
        <dbReference type="SAM" id="SignalP"/>
    </source>
</evidence>
<evidence type="ECO:0000256" key="3">
    <source>
        <dbReference type="ARBA" id="ARBA00022801"/>
    </source>
</evidence>
<dbReference type="PANTHER" id="PTHR31956:SF8">
    <property type="entry name" value="ACID PHOSPHATASE PHOA (AFU_ORTHOLOGUE AFUA_1G03570)"/>
    <property type="match status" value="1"/>
</dbReference>
<keyword evidence="7" id="KW-1185">Reference proteome</keyword>
<dbReference type="Proteomes" id="UP000478008">
    <property type="component" value="Unassembled WGS sequence"/>
</dbReference>
<dbReference type="EMBL" id="CABFWN010000001">
    <property type="protein sequence ID" value="VUG16805.1"/>
    <property type="molecule type" value="Genomic_DNA"/>
</dbReference>
<dbReference type="GO" id="GO:0009395">
    <property type="term" value="P:phospholipid catabolic process"/>
    <property type="evidence" value="ECO:0007669"/>
    <property type="project" value="TreeGrafter"/>
</dbReference>
<dbReference type="PANTHER" id="PTHR31956">
    <property type="entry name" value="NON-SPECIFIC PHOSPHOLIPASE C4-RELATED"/>
    <property type="match status" value="1"/>
</dbReference>
<evidence type="ECO:0000256" key="1">
    <source>
        <dbReference type="ARBA" id="ARBA00000032"/>
    </source>
</evidence>
<dbReference type="AlphaFoldDB" id="A0A7D9H2H6"/>
<keyword evidence="5" id="KW-0732">Signal</keyword>
<dbReference type="Gene3D" id="3.40.720.10">
    <property type="entry name" value="Alkaline Phosphatase, subunit A"/>
    <property type="match status" value="1"/>
</dbReference>
<dbReference type="InterPro" id="IPR007312">
    <property type="entry name" value="Phosphoesterase"/>
</dbReference>
<feature type="compositionally biased region" description="Low complexity" evidence="4">
    <location>
        <begin position="426"/>
        <end position="457"/>
    </location>
</feature>
<protein>
    <recommendedName>
        <fullName evidence="2">acid phosphatase</fullName>
        <ecNumber evidence="2">3.1.3.2</ecNumber>
    </recommendedName>
</protein>
<evidence type="ECO:0000256" key="4">
    <source>
        <dbReference type="SAM" id="MobiDB-lite"/>
    </source>
</evidence>
<comment type="catalytic activity">
    <reaction evidence="1">
        <text>a phosphate monoester + H2O = an alcohol + phosphate</text>
        <dbReference type="Rhea" id="RHEA:15017"/>
        <dbReference type="ChEBI" id="CHEBI:15377"/>
        <dbReference type="ChEBI" id="CHEBI:30879"/>
        <dbReference type="ChEBI" id="CHEBI:43474"/>
        <dbReference type="ChEBI" id="CHEBI:67140"/>
        <dbReference type="EC" id="3.1.3.2"/>
    </reaction>
</comment>
<sequence length="480" mass="52507">MKFSTLISVAALTAGVSAESTSSSASYKSRTFSTVEPSASEISLQASNATTGHQTSSVQGKAFDRFVVIWLENTDYDKAADDSNMAKLAEQGIILTNYWALTHPSEPNYLASVGGDYFSLDDDRFISMPENVSSIVDLLDNDGISWATYQEHMPYSGFQGFNYSNQETFANDYVRKHHPLVLYDSVTKNSSRLSNLKNFTEFDNDLKNEKLPQFMIITPNMTNDGHDTTIKYAANWCKEFITPLLSNEYFMNNTLVLLTFDENDSYSIKNKVYSILLGGVIPDELKGTTDNTYYDHYSQISSIEANWDLYHLGRNDIDANVFETVANATNITNVDVDTTFKVNNETYVGYLYDVNIDLPAPNVSATNMNGKGILPAISSVWASQYEKEISASYYTSTTTTMSASLTDAVTLTSAVSNSTKTESDSESASASASASKSVSQSTTKENSTSGTESSSSKAGAATLGVNILYSLFVLAANLIL</sequence>
<accession>A0A7D9H2H6</accession>
<reference evidence="6 7" key="1">
    <citation type="submission" date="2019-07" db="EMBL/GenBank/DDBJ databases">
        <authorList>
            <person name="Friedrich A."/>
            <person name="Schacherer J."/>
        </authorList>
    </citation>
    <scope>NUCLEOTIDE SEQUENCE [LARGE SCALE GENOMIC DNA]</scope>
</reference>
<evidence type="ECO:0000313" key="6">
    <source>
        <dbReference type="EMBL" id="VUG16805.1"/>
    </source>
</evidence>
<evidence type="ECO:0000256" key="2">
    <source>
        <dbReference type="ARBA" id="ARBA00012646"/>
    </source>
</evidence>
<evidence type="ECO:0000313" key="7">
    <source>
        <dbReference type="Proteomes" id="UP000478008"/>
    </source>
</evidence>
<feature type="signal peptide" evidence="5">
    <location>
        <begin position="1"/>
        <end position="18"/>
    </location>
</feature>
<feature type="region of interest" description="Disordered" evidence="4">
    <location>
        <begin position="416"/>
        <end position="457"/>
    </location>
</feature>
<dbReference type="FunFam" id="3.40.720.10:FF:000043">
    <property type="entry name" value="Acid phosphatase PHOa"/>
    <property type="match status" value="1"/>
</dbReference>
<dbReference type="Pfam" id="PF04185">
    <property type="entry name" value="Phosphoesterase"/>
    <property type="match status" value="1"/>
</dbReference>
<keyword evidence="3" id="KW-0378">Hydrolase</keyword>